<evidence type="ECO:0000313" key="2">
    <source>
        <dbReference type="EMBL" id="GAA4435828.1"/>
    </source>
</evidence>
<feature type="compositionally biased region" description="Basic and acidic residues" evidence="1">
    <location>
        <begin position="1"/>
        <end position="19"/>
    </location>
</feature>
<keyword evidence="3" id="KW-1185">Reference proteome</keyword>
<dbReference type="EMBL" id="BAABHC010000016">
    <property type="protein sequence ID" value="GAA4435828.1"/>
    <property type="molecule type" value="Genomic_DNA"/>
</dbReference>
<comment type="caution">
    <text evidence="2">The sequence shown here is derived from an EMBL/GenBank/DDBJ whole genome shotgun (WGS) entry which is preliminary data.</text>
</comment>
<gene>
    <name evidence="2" type="ORF">GCM10023188_28200</name>
</gene>
<protein>
    <submittedName>
        <fullName evidence="2">Uncharacterized protein</fullName>
    </submittedName>
</protein>
<evidence type="ECO:0000256" key="1">
    <source>
        <dbReference type="SAM" id="MobiDB-lite"/>
    </source>
</evidence>
<evidence type="ECO:0000313" key="3">
    <source>
        <dbReference type="Proteomes" id="UP001500552"/>
    </source>
</evidence>
<sequence>MKAMEDNKKTAAEVEKEGAKVTGDTEATANDAGKPAPEDNSRKGHAPEEANKKEKMTGYNELPEQSKVGGG</sequence>
<name>A0ABP8LUL4_9BACT</name>
<organism evidence="2 3">
    <name type="scientific">Pontibacter saemangeumensis</name>
    <dbReference type="NCBI Taxonomy" id="1084525"/>
    <lineage>
        <taxon>Bacteria</taxon>
        <taxon>Pseudomonadati</taxon>
        <taxon>Bacteroidota</taxon>
        <taxon>Cytophagia</taxon>
        <taxon>Cytophagales</taxon>
        <taxon>Hymenobacteraceae</taxon>
        <taxon>Pontibacter</taxon>
    </lineage>
</organism>
<accession>A0ABP8LUL4</accession>
<reference evidence="3" key="1">
    <citation type="journal article" date="2019" name="Int. J. Syst. Evol. Microbiol.">
        <title>The Global Catalogue of Microorganisms (GCM) 10K type strain sequencing project: providing services to taxonomists for standard genome sequencing and annotation.</title>
        <authorList>
            <consortium name="The Broad Institute Genomics Platform"/>
            <consortium name="The Broad Institute Genome Sequencing Center for Infectious Disease"/>
            <person name="Wu L."/>
            <person name="Ma J."/>
        </authorList>
    </citation>
    <scope>NUCLEOTIDE SEQUENCE [LARGE SCALE GENOMIC DNA]</scope>
    <source>
        <strain evidence="3">JCM 17926</strain>
    </source>
</reference>
<feature type="compositionally biased region" description="Basic and acidic residues" evidence="1">
    <location>
        <begin position="36"/>
        <end position="56"/>
    </location>
</feature>
<feature type="region of interest" description="Disordered" evidence="1">
    <location>
        <begin position="1"/>
        <end position="71"/>
    </location>
</feature>
<dbReference type="Proteomes" id="UP001500552">
    <property type="component" value="Unassembled WGS sequence"/>
</dbReference>
<proteinExistence type="predicted"/>